<evidence type="ECO:0000256" key="5">
    <source>
        <dbReference type="SAM" id="MobiDB-lite"/>
    </source>
</evidence>
<feature type="region of interest" description="Disordered" evidence="5">
    <location>
        <begin position="283"/>
        <end position="407"/>
    </location>
</feature>
<evidence type="ECO:0000313" key="8">
    <source>
        <dbReference type="EMBL" id="KAK6751794.1"/>
    </source>
</evidence>
<feature type="region of interest" description="Disordered" evidence="5">
    <location>
        <begin position="662"/>
        <end position="781"/>
    </location>
</feature>
<evidence type="ECO:0000256" key="4">
    <source>
        <dbReference type="ARBA" id="ARBA00023136"/>
    </source>
</evidence>
<evidence type="ECO:0000256" key="3">
    <source>
        <dbReference type="ARBA" id="ARBA00022989"/>
    </source>
</evidence>
<dbReference type="PANTHER" id="PTHR12483:SF115">
    <property type="entry name" value="COPPER TRANSPORT PROTEIN"/>
    <property type="match status" value="1"/>
</dbReference>
<feature type="signal peptide" evidence="7">
    <location>
        <begin position="1"/>
        <end position="20"/>
    </location>
</feature>
<evidence type="ECO:0000256" key="6">
    <source>
        <dbReference type="SAM" id="Phobius"/>
    </source>
</evidence>
<keyword evidence="3 6" id="KW-1133">Transmembrane helix</keyword>
<evidence type="ECO:0000313" key="9">
    <source>
        <dbReference type="Proteomes" id="UP001303046"/>
    </source>
</evidence>
<dbReference type="Proteomes" id="UP001303046">
    <property type="component" value="Unassembled WGS sequence"/>
</dbReference>
<dbReference type="InterPro" id="IPR007274">
    <property type="entry name" value="Cop_transporter"/>
</dbReference>
<feature type="compositionally biased region" description="Polar residues" evidence="5">
    <location>
        <begin position="466"/>
        <end position="476"/>
    </location>
</feature>
<feature type="region of interest" description="Disordered" evidence="5">
    <location>
        <begin position="466"/>
        <end position="507"/>
    </location>
</feature>
<gene>
    <name evidence="8" type="primary">Necator_chrIV.g16598</name>
    <name evidence="8" type="ORF">RB195_003301</name>
</gene>
<evidence type="ECO:0000256" key="1">
    <source>
        <dbReference type="ARBA" id="ARBA00004370"/>
    </source>
</evidence>
<keyword evidence="7" id="KW-0732">Signal</keyword>
<feature type="compositionally biased region" description="Basic and acidic residues" evidence="5">
    <location>
        <begin position="667"/>
        <end position="677"/>
    </location>
</feature>
<keyword evidence="2 6" id="KW-0812">Transmembrane</keyword>
<feature type="compositionally biased region" description="Basic and acidic residues" evidence="5">
    <location>
        <begin position="331"/>
        <end position="344"/>
    </location>
</feature>
<dbReference type="PANTHER" id="PTHR12483">
    <property type="entry name" value="SOLUTE CARRIER FAMILY 31 COPPER TRANSPORTERS"/>
    <property type="match status" value="1"/>
</dbReference>
<sequence length="1104" mass="122667">MRSSSCIPVVLFLLFCQSSAKESTNPQCSPVSGSGTEHGVDFVFLLDHSLGADKVSRIQFLYKAISCEVPVSQQYRLATVHIPGKSSKVDLAGWQTSAAFPDTLFRGYYLGGRDTKPCVFLRDAFKAVTSHFAGTGSTLGETPIHFVVPVTDMPGCKVETEFRRFFGRNKNRFNIFLDIIAIENPMEIGDVGVRVKVPQWANIETKVTSLTTHVNFEDIYKMDSVLQEYSGWIKSTLQGLQINDVFLLDDTTIDEELSTLEKDVDNAKITELLTRVAFGRQAFPPKPPRVRTARGITDKFEPPEPLSNMRVAKSSDSAGNAHGTSGQKAPWAEEKYHDDADRKLKPNVVPNEDTTPAKKGGRKNGSKEKPVTSAERVTLSRTPSRAKLATLSKTPSKSDRVTLSKSPSAAKHIVFSKVPVMHNAAGSVESHAVAENGTKNTSTAAEIGVTVSNSSVSAAKITLKSDQTSDNSSTIVRTEARNKSVTSGSSPNIVPQKRATDKLATKSSVAAPRLPAKVIDAKVIDDLKKKIPKTTVRTKRPLSTARHGVAKDTRHKIKPAEVEKAPWEQGEKPKTKPKKERKVHTTSRPPRKVQWKHHQGGDDASQQQSSGDAQSSDSKGSTGSGSQWRPTFVPLLILIIILALIIIFILICCLFLIEPETAPTDRSSSKSDEKTPLVDRQSGGKPTSRAAAPPQPKEQKPQSPPPQQESTAKCDEPVDFTPITISGRRSNRKDGQQKDGESGAPLLNADEIKISHDTPGGSGHDPEKPDIDSPPKANMPKISTDHIRILRYQSLNRHLKSIELFTLCKPSRMHEGGRMMWMWFHTKLNDTLLFKSWWIHDPGKMVWSCLIVAVLAVVLEALRWLRWVAQVRRAEEKTWYSHMLNSAQYLDTLLYFAQSVLAYTLMLSFMTFSWASFLIVSYQVLARLTHEAMKKGQKDIIEFPDSTVNVQVKFSEKDMKFLDESEKTDTSLASTSPRINVKFTATIAMLLSGGVLQILLYYFVYLYPKLIGLISTIIGIFSYEWQRMYGSCLTRTPRASFNYSDLLAKDQDYIPHYTMGWLLGERYKPFVIGCSPDQPDDRTPNEPEAVSPTREPPSDPKFHR</sequence>
<feature type="chain" id="PRO_5046502260" evidence="7">
    <location>
        <begin position="21"/>
        <end position="1104"/>
    </location>
</feature>
<organism evidence="8 9">
    <name type="scientific">Necator americanus</name>
    <name type="common">Human hookworm</name>
    <dbReference type="NCBI Taxonomy" id="51031"/>
    <lineage>
        <taxon>Eukaryota</taxon>
        <taxon>Metazoa</taxon>
        <taxon>Ecdysozoa</taxon>
        <taxon>Nematoda</taxon>
        <taxon>Chromadorea</taxon>
        <taxon>Rhabditida</taxon>
        <taxon>Rhabditina</taxon>
        <taxon>Rhabditomorpha</taxon>
        <taxon>Strongyloidea</taxon>
        <taxon>Ancylostomatidae</taxon>
        <taxon>Bunostominae</taxon>
        <taxon>Necator</taxon>
    </lineage>
</organism>
<proteinExistence type="predicted"/>
<accession>A0ABR1DN03</accession>
<keyword evidence="9" id="KW-1185">Reference proteome</keyword>
<feature type="compositionally biased region" description="Basic and acidic residues" evidence="5">
    <location>
        <begin position="558"/>
        <end position="574"/>
    </location>
</feature>
<dbReference type="Pfam" id="PF04145">
    <property type="entry name" value="Ctr"/>
    <property type="match status" value="1"/>
</dbReference>
<feature type="transmembrane region" description="Helical" evidence="6">
    <location>
        <begin position="900"/>
        <end position="925"/>
    </location>
</feature>
<feature type="compositionally biased region" description="Basic residues" evidence="5">
    <location>
        <begin position="575"/>
        <end position="598"/>
    </location>
</feature>
<feature type="compositionally biased region" description="Polar residues" evidence="5">
    <location>
        <begin position="483"/>
        <end position="493"/>
    </location>
</feature>
<feature type="compositionally biased region" description="Low complexity" evidence="5">
    <location>
        <begin position="602"/>
        <end position="626"/>
    </location>
</feature>
<comment type="caution">
    <text evidence="8">The sequence shown here is derived from an EMBL/GenBank/DDBJ whole genome shotgun (WGS) entry which is preliminary data.</text>
</comment>
<protein>
    <submittedName>
        <fullName evidence="8">Uncharacterized protein</fullName>
    </submittedName>
</protein>
<feature type="compositionally biased region" description="Polar residues" evidence="5">
    <location>
        <begin position="314"/>
        <end position="327"/>
    </location>
</feature>
<feature type="region of interest" description="Disordered" evidence="5">
    <location>
        <begin position="1074"/>
        <end position="1104"/>
    </location>
</feature>
<reference evidence="8 9" key="1">
    <citation type="submission" date="2023-08" db="EMBL/GenBank/DDBJ databases">
        <title>A Necator americanus chromosomal reference genome.</title>
        <authorList>
            <person name="Ilik V."/>
            <person name="Petrzelkova K.J."/>
            <person name="Pardy F."/>
            <person name="Fuh T."/>
            <person name="Niatou-Singa F.S."/>
            <person name="Gouil Q."/>
            <person name="Baker L."/>
            <person name="Ritchie M.E."/>
            <person name="Jex A.R."/>
            <person name="Gazzola D."/>
            <person name="Li H."/>
            <person name="Toshio Fujiwara R."/>
            <person name="Zhan B."/>
            <person name="Aroian R.V."/>
            <person name="Pafco B."/>
            <person name="Schwarz E.M."/>
        </authorList>
    </citation>
    <scope>NUCLEOTIDE SEQUENCE [LARGE SCALE GENOMIC DNA]</scope>
    <source>
        <strain evidence="8 9">Aroian</strain>
        <tissue evidence="8">Whole animal</tissue>
    </source>
</reference>
<comment type="subcellular location">
    <subcellularLocation>
        <location evidence="1">Membrane</location>
    </subcellularLocation>
</comment>
<feature type="compositionally biased region" description="Basic and acidic residues" evidence="5">
    <location>
        <begin position="764"/>
        <end position="773"/>
    </location>
</feature>
<feature type="compositionally biased region" description="Basic and acidic residues" evidence="5">
    <location>
        <begin position="732"/>
        <end position="741"/>
    </location>
</feature>
<feature type="transmembrane region" description="Helical" evidence="6">
    <location>
        <begin position="983"/>
        <end position="1004"/>
    </location>
</feature>
<feature type="region of interest" description="Disordered" evidence="5">
    <location>
        <begin position="535"/>
        <end position="627"/>
    </location>
</feature>
<evidence type="ECO:0000256" key="7">
    <source>
        <dbReference type="SAM" id="SignalP"/>
    </source>
</evidence>
<name>A0ABR1DN03_NECAM</name>
<keyword evidence="4 6" id="KW-0472">Membrane</keyword>
<evidence type="ECO:0000256" key="2">
    <source>
        <dbReference type="ARBA" id="ARBA00022692"/>
    </source>
</evidence>
<dbReference type="EMBL" id="JAVFWL010000004">
    <property type="protein sequence ID" value="KAK6751794.1"/>
    <property type="molecule type" value="Genomic_DNA"/>
</dbReference>
<feature type="transmembrane region" description="Helical" evidence="6">
    <location>
        <begin position="845"/>
        <end position="865"/>
    </location>
</feature>
<feature type="transmembrane region" description="Helical" evidence="6">
    <location>
        <begin position="632"/>
        <end position="657"/>
    </location>
</feature>